<dbReference type="Gene3D" id="2.40.50.100">
    <property type="match status" value="1"/>
</dbReference>
<dbReference type="GO" id="GO:0015562">
    <property type="term" value="F:efflux transmembrane transporter activity"/>
    <property type="evidence" value="ECO:0007669"/>
    <property type="project" value="TreeGrafter"/>
</dbReference>
<dbReference type="STRING" id="563040.Saut_1386"/>
<keyword evidence="1" id="KW-0175">Coiled coil</keyword>
<dbReference type="Gene3D" id="1.10.287.470">
    <property type="entry name" value="Helix hairpin bin"/>
    <property type="match status" value="1"/>
</dbReference>
<evidence type="ECO:0000256" key="2">
    <source>
        <dbReference type="SAM" id="Phobius"/>
    </source>
</evidence>
<accession>E0UTY9</accession>
<dbReference type="EMBL" id="CP002205">
    <property type="protein sequence ID" value="ADN09433.1"/>
    <property type="molecule type" value="Genomic_DNA"/>
</dbReference>
<keyword evidence="2" id="KW-0472">Membrane</keyword>
<evidence type="ECO:0000313" key="5">
    <source>
        <dbReference type="Proteomes" id="UP000007803"/>
    </source>
</evidence>
<evidence type="ECO:0000259" key="3">
    <source>
        <dbReference type="Pfam" id="PF25973"/>
    </source>
</evidence>
<organism evidence="4 5">
    <name type="scientific">Sulfurimonas autotrophica (strain ATCC BAA-671 / DSM 16294 / JCM 11897 / OK10)</name>
    <dbReference type="NCBI Taxonomy" id="563040"/>
    <lineage>
        <taxon>Bacteria</taxon>
        <taxon>Pseudomonadati</taxon>
        <taxon>Campylobacterota</taxon>
        <taxon>Epsilonproteobacteria</taxon>
        <taxon>Campylobacterales</taxon>
        <taxon>Sulfurimonadaceae</taxon>
        <taxon>Sulfurimonas</taxon>
    </lineage>
</organism>
<feature type="domain" description="CzcB-like barrel-sandwich hybrid" evidence="3">
    <location>
        <begin position="61"/>
        <end position="197"/>
    </location>
</feature>
<dbReference type="KEGG" id="sua:Saut_1386"/>
<dbReference type="AlphaFoldDB" id="E0UTY9"/>
<dbReference type="PANTHER" id="PTHR30469">
    <property type="entry name" value="MULTIDRUG RESISTANCE PROTEIN MDTA"/>
    <property type="match status" value="1"/>
</dbReference>
<dbReference type="HOGENOM" id="CLU_018816_6_4_7"/>
<dbReference type="eggNOG" id="COG0845">
    <property type="taxonomic scope" value="Bacteria"/>
</dbReference>
<dbReference type="OrthoDB" id="9806939at2"/>
<dbReference type="Gene3D" id="2.40.30.170">
    <property type="match status" value="1"/>
</dbReference>
<feature type="coiled-coil region" evidence="1">
    <location>
        <begin position="92"/>
        <end position="119"/>
    </location>
</feature>
<protein>
    <recommendedName>
        <fullName evidence="3">CzcB-like barrel-sandwich hybrid domain-containing protein</fullName>
    </recommendedName>
</protein>
<keyword evidence="2" id="KW-1133">Transmembrane helix</keyword>
<keyword evidence="5" id="KW-1185">Reference proteome</keyword>
<dbReference type="RefSeq" id="WP_013327186.1">
    <property type="nucleotide sequence ID" value="NC_014506.1"/>
</dbReference>
<dbReference type="Proteomes" id="UP000007803">
    <property type="component" value="Chromosome"/>
</dbReference>
<name>E0UTY9_SULAO</name>
<proteinExistence type="predicted"/>
<dbReference type="GO" id="GO:1990281">
    <property type="term" value="C:efflux pump complex"/>
    <property type="evidence" value="ECO:0007669"/>
    <property type="project" value="TreeGrafter"/>
</dbReference>
<feature type="transmembrane region" description="Helical" evidence="2">
    <location>
        <begin position="6"/>
        <end position="24"/>
    </location>
</feature>
<reference evidence="5" key="1">
    <citation type="journal article" date="2010" name="Stand. Genomic Sci.">
        <title>Complete genome sequence of Sulfurimonas autotrophica type strain (OK10).</title>
        <authorList>
            <person name="Sikorski J."/>
            <person name="Munk C."/>
            <person name="Lapidus A."/>
            <person name="Djao O."/>
            <person name="Lucas S."/>
            <person name="Glavina Del Rio T."/>
            <person name="Nolan M."/>
            <person name="Tice H."/>
            <person name="Han C."/>
            <person name="Cheng J."/>
            <person name="Tapia R."/>
            <person name="Goodwin L."/>
            <person name="Pitluck S."/>
            <person name="Liolios K."/>
            <person name="Ivanova N."/>
            <person name="Mavromatis K."/>
            <person name="Mikhailova N."/>
            <person name="Pati A."/>
            <person name="Sims D."/>
            <person name="Meincke L."/>
            <person name="Brettin T."/>
            <person name="Detter J."/>
            <person name="Chen A."/>
            <person name="Palaniappan K."/>
            <person name="Land M."/>
            <person name="Hauser L."/>
            <person name="Chang Y."/>
            <person name="Jeffries C."/>
            <person name="Rohde M."/>
            <person name="Lang E."/>
            <person name="Spring S."/>
            <person name="Goker M."/>
            <person name="Woyke T."/>
            <person name="Bristow J."/>
            <person name="Eisen J."/>
            <person name="Markowitz V."/>
            <person name="Hugenholtz P."/>
            <person name="Kyrpides N."/>
            <person name="Klenk H."/>
        </authorList>
    </citation>
    <scope>NUCLEOTIDE SEQUENCE [LARGE SCALE GENOMIC DNA]</scope>
    <source>
        <strain evidence="5">ATCC BAA-671 / DSM 16294 / JCM 11897 / OK10</strain>
    </source>
</reference>
<dbReference type="SUPFAM" id="SSF111369">
    <property type="entry name" value="HlyD-like secretion proteins"/>
    <property type="match status" value="1"/>
</dbReference>
<dbReference type="Pfam" id="PF25973">
    <property type="entry name" value="BSH_CzcB"/>
    <property type="match status" value="1"/>
</dbReference>
<gene>
    <name evidence="4" type="ordered locus">Saut_1386</name>
</gene>
<evidence type="ECO:0000313" key="4">
    <source>
        <dbReference type="EMBL" id="ADN09433.1"/>
    </source>
</evidence>
<evidence type="ECO:0000256" key="1">
    <source>
        <dbReference type="SAM" id="Coils"/>
    </source>
</evidence>
<keyword evidence="2" id="KW-0812">Transmembrane</keyword>
<dbReference type="PANTHER" id="PTHR30469:SF15">
    <property type="entry name" value="HLYD FAMILY OF SECRETION PROTEINS"/>
    <property type="match status" value="1"/>
</dbReference>
<sequence length="296" mass="32899">MKSFYTLLVLSIIGIIVGLGVIFYDQRPKESQTEPIPELKPPYKNFIAGTGIVESGSKNIQIGSSISGVISKVNVESGDNVKKGELLFTLNEKNLTAKITALQAEIELAKTKLQKAQHQFQIIKSFKKVSPQMVKKTKYTAAKDSVTEAEAALSVAKSKLKVLQKELSLYTVYSPIDGKVLESKLNIGKYFAPSSKLLILGSSTLNLRVDINEYDVYKFMPDTNAVAFVRGHPKLKISLKYLYTMPYVVPKKNLTGIATERTDTRVLQVLYALPKKVDFPLFVGQQLDVFVQSKDK</sequence>
<dbReference type="InterPro" id="IPR058647">
    <property type="entry name" value="BSH_CzcB-like"/>
</dbReference>